<dbReference type="Gene3D" id="3.30.420.10">
    <property type="entry name" value="Ribonuclease H-like superfamily/Ribonuclease H"/>
    <property type="match status" value="1"/>
</dbReference>
<protein>
    <submittedName>
        <fullName evidence="2">Mobile element protein</fullName>
    </submittedName>
</protein>
<name>A0A6J4VF66_9BACT</name>
<dbReference type="AlphaFoldDB" id="A0A6J4VF66"/>
<dbReference type="GO" id="GO:0003676">
    <property type="term" value="F:nucleic acid binding"/>
    <property type="evidence" value="ECO:0007669"/>
    <property type="project" value="InterPro"/>
</dbReference>
<evidence type="ECO:0000259" key="1">
    <source>
        <dbReference type="PROSITE" id="PS50994"/>
    </source>
</evidence>
<dbReference type="PANTHER" id="PTHR35004:SF7">
    <property type="entry name" value="INTEGRASE PROTEIN"/>
    <property type="match status" value="1"/>
</dbReference>
<sequence>MRHQLVVLRRSAKRPHLTAADRGLLVLLASRLRAWAGALVIVRPETVLRWHRAGFRLFWRRKSRRRSAPKPKVTTETIALIREMAAANRLWGAERIRGELLKLDLRVSQRTVQRYLRQARPPRGAGQPWATFLRNHAGEAWACDFLPVTDLLFRPLHAFFIVALGSRRVVHVGVTRHPTDAWGAQQLREATPYDERPRFLIRDNDAKYGPGFARLAAASGIRVLRTPLRAPRANATCERFLGSVRRECLDHVLVLGEAHLRRVRRVYVAYFNDARPHQGIGQAIPARSAPMAGAHVNPGRVVAFPVLGGLHHDYRRTA</sequence>
<organism evidence="2">
    <name type="scientific">uncultured Thermomicrobiales bacterium</name>
    <dbReference type="NCBI Taxonomy" id="1645740"/>
    <lineage>
        <taxon>Bacteria</taxon>
        <taxon>Pseudomonadati</taxon>
        <taxon>Thermomicrobiota</taxon>
        <taxon>Thermomicrobia</taxon>
        <taxon>Thermomicrobiales</taxon>
        <taxon>environmental samples</taxon>
    </lineage>
</organism>
<gene>
    <name evidence="2" type="ORF">AVDCRST_MAG88-2823</name>
</gene>
<evidence type="ECO:0000313" key="2">
    <source>
        <dbReference type="EMBL" id="CAA9576016.1"/>
    </source>
</evidence>
<dbReference type="InterPro" id="IPR012337">
    <property type="entry name" value="RNaseH-like_sf"/>
</dbReference>
<dbReference type="InterPro" id="IPR036397">
    <property type="entry name" value="RNaseH_sf"/>
</dbReference>
<dbReference type="SUPFAM" id="SSF53098">
    <property type="entry name" value="Ribonuclease H-like"/>
    <property type="match status" value="1"/>
</dbReference>
<proteinExistence type="predicted"/>
<dbReference type="GO" id="GO:0015074">
    <property type="term" value="P:DNA integration"/>
    <property type="evidence" value="ECO:0007669"/>
    <property type="project" value="InterPro"/>
</dbReference>
<dbReference type="EMBL" id="CADCWM010000684">
    <property type="protein sequence ID" value="CAA9576016.1"/>
    <property type="molecule type" value="Genomic_DNA"/>
</dbReference>
<dbReference type="PANTHER" id="PTHR35004">
    <property type="entry name" value="TRANSPOSASE RV3428C-RELATED"/>
    <property type="match status" value="1"/>
</dbReference>
<dbReference type="InterPro" id="IPR001584">
    <property type="entry name" value="Integrase_cat-core"/>
</dbReference>
<dbReference type="PROSITE" id="PS50994">
    <property type="entry name" value="INTEGRASE"/>
    <property type="match status" value="1"/>
</dbReference>
<accession>A0A6J4VF66</accession>
<feature type="domain" description="Integrase catalytic" evidence="1">
    <location>
        <begin position="117"/>
        <end position="293"/>
    </location>
</feature>
<reference evidence="2" key="1">
    <citation type="submission" date="2020-02" db="EMBL/GenBank/DDBJ databases">
        <authorList>
            <person name="Meier V. D."/>
        </authorList>
    </citation>
    <scope>NUCLEOTIDE SEQUENCE</scope>
    <source>
        <strain evidence="2">AVDCRST_MAG88</strain>
    </source>
</reference>
<dbReference type="Pfam" id="PF13683">
    <property type="entry name" value="rve_3"/>
    <property type="match status" value="1"/>
</dbReference>